<keyword evidence="2" id="KW-1185">Reference proteome</keyword>
<dbReference type="PANTHER" id="PTHR24114">
    <property type="entry name" value="LEUCINE RICH REPEAT FAMILY PROTEIN"/>
    <property type="match status" value="1"/>
</dbReference>
<dbReference type="EMBL" id="CAJNOR010009604">
    <property type="protein sequence ID" value="CAF1646256.1"/>
    <property type="molecule type" value="Genomic_DNA"/>
</dbReference>
<sequence>MRYLTNILRTNQSIATIHLQNNIITNQCVNHLVSAISQNDVSLNEDEKMLISFNLDGNEISEAKAHVIADCIRQTTPFDGLNFERNAIDQQEIQQLIDLLQNDTTQTTWNFQNKSIDNRALHFITKALYNNTIVTSLDLSNNGINNSGGERIVRTLRHNKHNRVGDVGMRCLGNVLEKNITLNSVDIGWNRITDQGVGDFMIDFRKNRVK</sequence>
<dbReference type="Proteomes" id="UP000663828">
    <property type="component" value="Unassembled WGS sequence"/>
</dbReference>
<dbReference type="AlphaFoldDB" id="A0A816EI13"/>
<evidence type="ECO:0000313" key="1">
    <source>
        <dbReference type="EMBL" id="CAF1646256.1"/>
    </source>
</evidence>
<organism evidence="1 2">
    <name type="scientific">Adineta ricciae</name>
    <name type="common">Rotifer</name>
    <dbReference type="NCBI Taxonomy" id="249248"/>
    <lineage>
        <taxon>Eukaryota</taxon>
        <taxon>Metazoa</taxon>
        <taxon>Spiralia</taxon>
        <taxon>Gnathifera</taxon>
        <taxon>Rotifera</taxon>
        <taxon>Eurotatoria</taxon>
        <taxon>Bdelloidea</taxon>
        <taxon>Adinetida</taxon>
        <taxon>Adinetidae</taxon>
        <taxon>Adineta</taxon>
    </lineage>
</organism>
<reference evidence="1" key="1">
    <citation type="submission" date="2021-02" db="EMBL/GenBank/DDBJ databases">
        <authorList>
            <person name="Nowell W R."/>
        </authorList>
    </citation>
    <scope>NUCLEOTIDE SEQUENCE</scope>
</reference>
<dbReference type="InterPro" id="IPR052394">
    <property type="entry name" value="LRR-containing"/>
</dbReference>
<name>A0A816EI13_ADIRI</name>
<dbReference type="Pfam" id="PF13516">
    <property type="entry name" value="LRR_6"/>
    <property type="match status" value="2"/>
</dbReference>
<dbReference type="Gene3D" id="3.80.10.10">
    <property type="entry name" value="Ribonuclease Inhibitor"/>
    <property type="match status" value="3"/>
</dbReference>
<comment type="caution">
    <text evidence="1">The sequence shown here is derived from an EMBL/GenBank/DDBJ whole genome shotgun (WGS) entry which is preliminary data.</text>
</comment>
<dbReference type="InterPro" id="IPR001611">
    <property type="entry name" value="Leu-rich_rpt"/>
</dbReference>
<protein>
    <submittedName>
        <fullName evidence="1">Uncharacterized protein</fullName>
    </submittedName>
</protein>
<evidence type="ECO:0000313" key="2">
    <source>
        <dbReference type="Proteomes" id="UP000663828"/>
    </source>
</evidence>
<gene>
    <name evidence="1" type="ORF">XAT740_LOCUS54183</name>
</gene>
<dbReference type="InterPro" id="IPR032675">
    <property type="entry name" value="LRR_dom_sf"/>
</dbReference>
<dbReference type="PANTHER" id="PTHR24114:SF2">
    <property type="entry name" value="F-BOX DOMAIN-CONTAINING PROTEIN-RELATED"/>
    <property type="match status" value="1"/>
</dbReference>
<proteinExistence type="predicted"/>
<accession>A0A816EI13</accession>
<dbReference type="SUPFAM" id="SSF52047">
    <property type="entry name" value="RNI-like"/>
    <property type="match status" value="1"/>
</dbReference>